<evidence type="ECO:0000313" key="2">
    <source>
        <dbReference type="EMBL" id="QUH30022.1"/>
    </source>
</evidence>
<dbReference type="PANTHER" id="PTHR30024:SF2">
    <property type="entry name" value="ABC TRANSPORTER SUBSTRATE-BINDING PROTEIN"/>
    <property type="match status" value="1"/>
</dbReference>
<reference evidence="2 3" key="1">
    <citation type="submission" date="2020-07" db="EMBL/GenBank/DDBJ databases">
        <title>Vallitalea guaymasensis genome.</title>
        <authorList>
            <person name="Postec A."/>
        </authorList>
    </citation>
    <scope>NUCLEOTIDE SEQUENCE [LARGE SCALE GENOMIC DNA]</scope>
    <source>
        <strain evidence="2 3">Ra1766G1</strain>
    </source>
</reference>
<proteinExistence type="predicted"/>
<dbReference type="Gene3D" id="3.40.190.10">
    <property type="entry name" value="Periplasmic binding protein-like II"/>
    <property type="match status" value="2"/>
</dbReference>
<dbReference type="SUPFAM" id="SSF53850">
    <property type="entry name" value="Periplasmic binding protein-like II"/>
    <property type="match status" value="1"/>
</dbReference>
<dbReference type="KEGG" id="vgu:HYG85_14295"/>
<dbReference type="Pfam" id="PF13379">
    <property type="entry name" value="NMT1_2"/>
    <property type="match status" value="1"/>
</dbReference>
<keyword evidence="3" id="KW-1185">Reference proteome</keyword>
<protein>
    <submittedName>
        <fullName evidence="2">ABC transporter substrate-binding protein</fullName>
    </submittedName>
</protein>
<name>A0A8J8SCR5_9FIRM</name>
<evidence type="ECO:0000256" key="1">
    <source>
        <dbReference type="SAM" id="SignalP"/>
    </source>
</evidence>
<sequence>MKMKPTLILTISMIMLLMTACGKKHDNTVKIAQQYGLAYAPIQIMKEKGFLEEALPNNKIEWVKLSNTAAIREAVLADNLDVGFMGIPPFLIALDNGMEWKMMTGLSSCPIGLVTYDDNIKTLKDFTSKDKIALPQPGSIQHILLAMACERELGKADALDNQLVSMKHPDGFQALTAKQDIKAHFTSPPYLFEELANEDNHMVITGEEAMGSEFTFIAGACTEDFYTNNKKEYSALIEAINKSIEFMINNEDETLDILSNLYEMDKEKLKGYLNYEGMKYATDIQGVDKFVDFMVRNNYLNKSYKSEEVIWE</sequence>
<feature type="chain" id="PRO_5039051282" evidence="1">
    <location>
        <begin position="21"/>
        <end position="312"/>
    </location>
</feature>
<feature type="signal peptide" evidence="1">
    <location>
        <begin position="1"/>
        <end position="20"/>
    </location>
</feature>
<accession>A0A8J8SCR5</accession>
<dbReference type="Proteomes" id="UP000677305">
    <property type="component" value="Chromosome"/>
</dbReference>
<dbReference type="AlphaFoldDB" id="A0A8J8SCR5"/>
<dbReference type="PANTHER" id="PTHR30024">
    <property type="entry name" value="ALIPHATIC SULFONATES-BINDING PROTEIN-RELATED"/>
    <property type="match status" value="1"/>
</dbReference>
<evidence type="ECO:0000313" key="3">
    <source>
        <dbReference type="Proteomes" id="UP000677305"/>
    </source>
</evidence>
<dbReference type="PROSITE" id="PS51257">
    <property type="entry name" value="PROKAR_LIPOPROTEIN"/>
    <property type="match status" value="1"/>
</dbReference>
<dbReference type="EMBL" id="CP058561">
    <property type="protein sequence ID" value="QUH30022.1"/>
    <property type="molecule type" value="Genomic_DNA"/>
</dbReference>
<dbReference type="RefSeq" id="WP_212690250.1">
    <property type="nucleotide sequence ID" value="NZ_CP058561.1"/>
</dbReference>
<organism evidence="2 3">
    <name type="scientific">Vallitalea guaymasensis</name>
    <dbReference type="NCBI Taxonomy" id="1185412"/>
    <lineage>
        <taxon>Bacteria</taxon>
        <taxon>Bacillati</taxon>
        <taxon>Bacillota</taxon>
        <taxon>Clostridia</taxon>
        <taxon>Lachnospirales</taxon>
        <taxon>Vallitaleaceae</taxon>
        <taxon>Vallitalea</taxon>
    </lineage>
</organism>
<keyword evidence="1" id="KW-0732">Signal</keyword>
<gene>
    <name evidence="2" type="ORF">HYG85_14295</name>
</gene>